<organism evidence="2">
    <name type="scientific">Moorena producens (strain JHB)</name>
    <dbReference type="NCBI Taxonomy" id="1454205"/>
    <lineage>
        <taxon>Bacteria</taxon>
        <taxon>Bacillati</taxon>
        <taxon>Cyanobacteriota</taxon>
        <taxon>Cyanophyceae</taxon>
        <taxon>Coleofasciculales</taxon>
        <taxon>Coleofasciculaceae</taxon>
        <taxon>Moorena</taxon>
    </lineage>
</organism>
<sequence length="292" mass="33595">MKYLQSLPMDYLNLGCGRRFNPTWTNVNFVSTGDGVIAHDLTQGIPFPDASFDVVYHSHLLEHFLKTTAESFLKECCRVLRPQGVLRVVVPDLEQLARTYLIALEQASSGSQEWAANYEWILLEMYDQTVRCRPGGDMAAYLSREHIPNETFVLKRLGVEAKNLIETGRKRRQKPQPASVPESQSKPLLQKIYRFVRYSTYPRDLLLKLLLGQDYRALQIGRFRQSGEVHQWMYDRYSLSVLLEQCALEGIVQRTATESYIPEWVDFNLDTEPDGTVYKPDSLFIEAIKPAP</sequence>
<feature type="domain" description="Methyltransferase type 11" evidence="1">
    <location>
        <begin position="37"/>
        <end position="86"/>
    </location>
</feature>
<dbReference type="EMBL" id="CP017708">
    <property type="protein sequence ID" value="AOY84342.2"/>
    <property type="molecule type" value="Genomic_DNA"/>
</dbReference>
<evidence type="ECO:0000313" key="2">
    <source>
        <dbReference type="EMBL" id="AOY84342.2"/>
    </source>
</evidence>
<dbReference type="InterPro" id="IPR013216">
    <property type="entry name" value="Methyltransf_11"/>
</dbReference>
<keyword evidence="2" id="KW-0489">Methyltransferase</keyword>
<dbReference type="GO" id="GO:0008757">
    <property type="term" value="F:S-adenosylmethionine-dependent methyltransferase activity"/>
    <property type="evidence" value="ECO:0007669"/>
    <property type="project" value="InterPro"/>
</dbReference>
<proteinExistence type="predicted"/>
<dbReference type="SUPFAM" id="SSF53335">
    <property type="entry name" value="S-adenosyl-L-methionine-dependent methyltransferases"/>
    <property type="match status" value="1"/>
</dbReference>
<dbReference type="Pfam" id="PF08241">
    <property type="entry name" value="Methyltransf_11"/>
    <property type="match status" value="1"/>
</dbReference>
<protein>
    <submittedName>
        <fullName evidence="2">Methyltransferase domain-containing protein</fullName>
    </submittedName>
</protein>
<reference evidence="2" key="1">
    <citation type="journal article" date="2017" name="Proc. Natl. Acad. Sci. U.S.A.">
        <title>Comparative genomics uncovers the prolific and distinctive metabolic potential of the cyanobacterial genus Moorea.</title>
        <authorList>
            <person name="Leao T."/>
            <person name="Castelao G."/>
            <person name="Korobeynikov A."/>
            <person name="Monroe E.A."/>
            <person name="Podell S."/>
            <person name="Glukhov E."/>
            <person name="Allen E.E."/>
            <person name="Gerwick W.H."/>
            <person name="Gerwick L."/>
        </authorList>
    </citation>
    <scope>NUCLEOTIDE SEQUENCE</scope>
    <source>
        <strain evidence="2">JHB</strain>
    </source>
</reference>
<accession>A0A1D9G9M8</accession>
<name>A0A1D9G9M8_MOOP1</name>
<evidence type="ECO:0000259" key="1">
    <source>
        <dbReference type="Pfam" id="PF08241"/>
    </source>
</evidence>
<dbReference type="InterPro" id="IPR029063">
    <property type="entry name" value="SAM-dependent_MTases_sf"/>
</dbReference>
<reference evidence="2" key="2">
    <citation type="submission" date="2022-10" db="EMBL/GenBank/DDBJ databases">
        <authorList>
            <person name="Ngo T.-E."/>
        </authorList>
    </citation>
    <scope>NUCLEOTIDE SEQUENCE</scope>
    <source>
        <strain evidence="2">JHB</strain>
    </source>
</reference>
<keyword evidence="2" id="KW-0808">Transferase</keyword>
<dbReference type="GO" id="GO:0032259">
    <property type="term" value="P:methylation"/>
    <property type="evidence" value="ECO:0007669"/>
    <property type="project" value="UniProtKB-KW"/>
</dbReference>
<dbReference type="AlphaFoldDB" id="A0A1D9G9M8"/>
<gene>
    <name evidence="2" type="ORF">BJP36_34875</name>
</gene>
<dbReference type="Gene3D" id="3.40.50.150">
    <property type="entry name" value="Vaccinia Virus protein VP39"/>
    <property type="match status" value="1"/>
</dbReference>
<dbReference type="Proteomes" id="UP000176944">
    <property type="component" value="Chromosome"/>
</dbReference>
<dbReference type="CDD" id="cd02440">
    <property type="entry name" value="AdoMet_MTases"/>
    <property type="match status" value="1"/>
</dbReference>